<dbReference type="GO" id="GO:0003677">
    <property type="term" value="F:DNA binding"/>
    <property type="evidence" value="ECO:0007669"/>
    <property type="project" value="InterPro"/>
</dbReference>
<organism evidence="1 2">
    <name type="scientific">Amorphus orientalis</name>
    <dbReference type="NCBI Taxonomy" id="649198"/>
    <lineage>
        <taxon>Bacteria</taxon>
        <taxon>Pseudomonadati</taxon>
        <taxon>Pseudomonadota</taxon>
        <taxon>Alphaproteobacteria</taxon>
        <taxon>Hyphomicrobiales</taxon>
        <taxon>Amorphaceae</taxon>
        <taxon>Amorphus</taxon>
    </lineage>
</organism>
<protein>
    <submittedName>
        <fullName evidence="1">Transcriptional regulator</fullName>
    </submittedName>
</protein>
<proteinExistence type="predicted"/>
<dbReference type="InterPro" id="IPR010982">
    <property type="entry name" value="Lambda_DNA-bd_dom_sf"/>
</dbReference>
<dbReference type="RefSeq" id="WP_306885494.1">
    <property type="nucleotide sequence ID" value="NZ_JAUSUL010000002.1"/>
</dbReference>
<comment type="caution">
    <text evidence="1">The sequence shown here is derived from an EMBL/GenBank/DDBJ whole genome shotgun (WGS) entry which is preliminary data.</text>
</comment>
<dbReference type="EMBL" id="JAUSUL010000002">
    <property type="protein sequence ID" value="MDQ0315671.1"/>
    <property type="molecule type" value="Genomic_DNA"/>
</dbReference>
<dbReference type="Gene3D" id="1.10.260.40">
    <property type="entry name" value="lambda repressor-like DNA-binding domains"/>
    <property type="match status" value="1"/>
</dbReference>
<evidence type="ECO:0000313" key="2">
    <source>
        <dbReference type="Proteomes" id="UP001229244"/>
    </source>
</evidence>
<dbReference type="AlphaFoldDB" id="A0AAE4AS01"/>
<accession>A0AAE4AS01</accession>
<keyword evidence="2" id="KW-1185">Reference proteome</keyword>
<dbReference type="Proteomes" id="UP001229244">
    <property type="component" value="Unassembled WGS sequence"/>
</dbReference>
<gene>
    <name evidence="1" type="ORF">J2S73_002128</name>
</gene>
<sequence length="94" mass="9828">MEAVQIRMGRAALSWSVEKLAEKAGLSTIDIQRLEAGTMKDNTALDAVKRILSAEGIVFLDASDALGPGVRAAESASIRQIGISAEDLNSANDG</sequence>
<name>A0AAE4AS01_9HYPH</name>
<evidence type="ECO:0000313" key="1">
    <source>
        <dbReference type="EMBL" id="MDQ0315671.1"/>
    </source>
</evidence>
<reference evidence="1" key="1">
    <citation type="submission" date="2023-07" db="EMBL/GenBank/DDBJ databases">
        <title>Genomic Encyclopedia of Type Strains, Phase IV (KMG-IV): sequencing the most valuable type-strain genomes for metagenomic binning, comparative biology and taxonomic classification.</title>
        <authorList>
            <person name="Goeker M."/>
        </authorList>
    </citation>
    <scope>NUCLEOTIDE SEQUENCE</scope>
    <source>
        <strain evidence="1">DSM 21202</strain>
    </source>
</reference>
<dbReference type="SUPFAM" id="SSF47413">
    <property type="entry name" value="lambda repressor-like DNA-binding domains"/>
    <property type="match status" value="1"/>
</dbReference>